<dbReference type="AlphaFoldDB" id="A0A4Q7DGM1"/>
<organism evidence="3 4">
    <name type="scientific">Candidatus Finniella inopinata</name>
    <dbReference type="NCBI Taxonomy" id="1696036"/>
    <lineage>
        <taxon>Bacteria</taxon>
        <taxon>Pseudomonadati</taxon>
        <taxon>Pseudomonadota</taxon>
        <taxon>Alphaproteobacteria</taxon>
        <taxon>Holosporales</taxon>
        <taxon>Candidatus Paracaedibacteraceae</taxon>
        <taxon>Candidatus Finniella</taxon>
    </lineage>
</organism>
<gene>
    <name evidence="2 3" type="primary">rsfS</name>
    <name evidence="3" type="ORF">EQU50_07960</name>
</gene>
<sequence>MVTLSPPELIELITEILDDRKALDIVILDLKDRGAIVDYMIIASATSGRQVGALADTLSQSLKQRGILPVVEGMAQADWVLVDAGDVWVHIFKPDIRLFYNLEKMWSGAQVPSDLIVA</sequence>
<evidence type="ECO:0000256" key="2">
    <source>
        <dbReference type="HAMAP-Rule" id="MF_01477"/>
    </source>
</evidence>
<evidence type="ECO:0000256" key="1">
    <source>
        <dbReference type="ARBA" id="ARBA00010574"/>
    </source>
</evidence>
<dbReference type="Pfam" id="PF02410">
    <property type="entry name" value="RsfS"/>
    <property type="match status" value="1"/>
</dbReference>
<reference evidence="3 4" key="1">
    <citation type="submission" date="2018-10" db="EMBL/GenBank/DDBJ databases">
        <title>An updated phylogeny of the Alphaproteobacteria reveals that the parasitic Rickettsiales and Holosporales have independent origins.</title>
        <authorList>
            <person name="Munoz-Gomez S.A."/>
            <person name="Hess S."/>
            <person name="Burger G."/>
            <person name="Lang B.F."/>
            <person name="Susko E."/>
            <person name="Slamovits C.H."/>
            <person name="Roger A.J."/>
        </authorList>
    </citation>
    <scope>NUCLEOTIDE SEQUENCE [LARGE SCALE GENOMIC DNA]</scope>
    <source>
        <strain evidence="3">HOLO01</strain>
    </source>
</reference>
<keyword evidence="2" id="KW-0963">Cytoplasm</keyword>
<dbReference type="InterPro" id="IPR043519">
    <property type="entry name" value="NT_sf"/>
</dbReference>
<dbReference type="PANTHER" id="PTHR21043">
    <property type="entry name" value="IOJAP SUPERFAMILY ORTHOLOG"/>
    <property type="match status" value="1"/>
</dbReference>
<evidence type="ECO:0000313" key="4">
    <source>
        <dbReference type="Proteomes" id="UP000293550"/>
    </source>
</evidence>
<keyword evidence="2" id="KW-0810">Translation regulation</keyword>
<dbReference type="EMBL" id="SCFB01000022">
    <property type="protein sequence ID" value="RZI45219.1"/>
    <property type="molecule type" value="Genomic_DNA"/>
</dbReference>
<dbReference type="GO" id="GO:0005737">
    <property type="term" value="C:cytoplasm"/>
    <property type="evidence" value="ECO:0007669"/>
    <property type="project" value="UniProtKB-SubCell"/>
</dbReference>
<dbReference type="InterPro" id="IPR004394">
    <property type="entry name" value="Iojap/RsfS/C7orf30"/>
</dbReference>
<keyword evidence="4" id="KW-1185">Reference proteome</keyword>
<comment type="function">
    <text evidence="2">Functions as a ribosomal silencing factor. Interacts with ribosomal protein uL14 (rplN), blocking formation of intersubunit bridge B8. Prevents association of the 30S and 50S ribosomal subunits and the formation of functional ribosomes, thus repressing translation.</text>
</comment>
<dbReference type="GO" id="GO:0090071">
    <property type="term" value="P:negative regulation of ribosome biogenesis"/>
    <property type="evidence" value="ECO:0007669"/>
    <property type="project" value="UniProtKB-UniRule"/>
</dbReference>
<name>A0A4Q7DGM1_9PROT</name>
<accession>A0A4Q7DGM1</accession>
<comment type="caution">
    <text evidence="3">The sequence shown here is derived from an EMBL/GenBank/DDBJ whole genome shotgun (WGS) entry which is preliminary data.</text>
</comment>
<dbReference type="Proteomes" id="UP000293550">
    <property type="component" value="Unassembled WGS sequence"/>
</dbReference>
<dbReference type="PANTHER" id="PTHR21043:SF0">
    <property type="entry name" value="MITOCHONDRIAL ASSEMBLY OF RIBOSOMAL LARGE SUBUNIT PROTEIN 1"/>
    <property type="match status" value="1"/>
</dbReference>
<comment type="similarity">
    <text evidence="1 2">Belongs to the Iojap/RsfS family.</text>
</comment>
<dbReference type="GO" id="GO:0017148">
    <property type="term" value="P:negative regulation of translation"/>
    <property type="evidence" value="ECO:0007669"/>
    <property type="project" value="UniProtKB-UniRule"/>
</dbReference>
<dbReference type="Gene3D" id="3.30.460.10">
    <property type="entry name" value="Beta Polymerase, domain 2"/>
    <property type="match status" value="1"/>
</dbReference>
<dbReference type="GO" id="GO:0042256">
    <property type="term" value="P:cytosolic ribosome assembly"/>
    <property type="evidence" value="ECO:0007669"/>
    <property type="project" value="UniProtKB-UniRule"/>
</dbReference>
<comment type="subcellular location">
    <subcellularLocation>
        <location evidence="2">Cytoplasm</location>
    </subcellularLocation>
</comment>
<proteinExistence type="inferred from homology"/>
<dbReference type="SUPFAM" id="SSF81301">
    <property type="entry name" value="Nucleotidyltransferase"/>
    <property type="match status" value="1"/>
</dbReference>
<comment type="subunit">
    <text evidence="2">Interacts with ribosomal protein uL14 (rplN).</text>
</comment>
<protein>
    <recommendedName>
        <fullName evidence="2">Ribosomal silencing factor RsfS</fullName>
    </recommendedName>
</protein>
<keyword evidence="2" id="KW-0678">Repressor</keyword>
<dbReference type="HAMAP" id="MF_01477">
    <property type="entry name" value="Iojap_RsfS"/>
    <property type="match status" value="1"/>
</dbReference>
<dbReference type="OrthoDB" id="9793681at2"/>
<dbReference type="GO" id="GO:0043023">
    <property type="term" value="F:ribosomal large subunit binding"/>
    <property type="evidence" value="ECO:0007669"/>
    <property type="project" value="TreeGrafter"/>
</dbReference>
<evidence type="ECO:0000313" key="3">
    <source>
        <dbReference type="EMBL" id="RZI45219.1"/>
    </source>
</evidence>
<dbReference type="NCBIfam" id="TIGR00090">
    <property type="entry name" value="rsfS_iojap_ybeB"/>
    <property type="match status" value="1"/>
</dbReference>